<dbReference type="AlphaFoldDB" id="A0A8J2PJQ2"/>
<name>A0A8J2PJQ2_9HEXA</name>
<dbReference type="Proteomes" id="UP000708208">
    <property type="component" value="Unassembled WGS sequence"/>
</dbReference>
<sequence>GSRENLKARTCHFRPSKDREKEVGGICRRGFGKSM</sequence>
<comment type="caution">
    <text evidence="1">The sequence shown here is derived from an EMBL/GenBank/DDBJ whole genome shotgun (WGS) entry which is preliminary data.</text>
</comment>
<organism evidence="1 2">
    <name type="scientific">Allacma fusca</name>
    <dbReference type="NCBI Taxonomy" id="39272"/>
    <lineage>
        <taxon>Eukaryota</taxon>
        <taxon>Metazoa</taxon>
        <taxon>Ecdysozoa</taxon>
        <taxon>Arthropoda</taxon>
        <taxon>Hexapoda</taxon>
        <taxon>Collembola</taxon>
        <taxon>Symphypleona</taxon>
        <taxon>Sminthuridae</taxon>
        <taxon>Allacma</taxon>
    </lineage>
</organism>
<gene>
    <name evidence="1" type="ORF">AFUS01_LOCUS35273</name>
</gene>
<evidence type="ECO:0000313" key="1">
    <source>
        <dbReference type="EMBL" id="CAG7825149.1"/>
    </source>
</evidence>
<keyword evidence="2" id="KW-1185">Reference proteome</keyword>
<protein>
    <submittedName>
        <fullName evidence="1">Uncharacterized protein</fullName>
    </submittedName>
</protein>
<feature type="non-terminal residue" evidence="1">
    <location>
        <position position="1"/>
    </location>
</feature>
<reference evidence="1" key="1">
    <citation type="submission" date="2021-06" db="EMBL/GenBank/DDBJ databases">
        <authorList>
            <person name="Hodson N. C."/>
            <person name="Mongue J. A."/>
            <person name="Jaron S. K."/>
        </authorList>
    </citation>
    <scope>NUCLEOTIDE SEQUENCE</scope>
</reference>
<proteinExistence type="predicted"/>
<evidence type="ECO:0000313" key="2">
    <source>
        <dbReference type="Proteomes" id="UP000708208"/>
    </source>
</evidence>
<dbReference type="EMBL" id="CAJVCH010535198">
    <property type="protein sequence ID" value="CAG7825149.1"/>
    <property type="molecule type" value="Genomic_DNA"/>
</dbReference>
<accession>A0A8J2PJQ2</accession>